<evidence type="ECO:0000256" key="1">
    <source>
        <dbReference type="SAM" id="MobiDB-lite"/>
    </source>
</evidence>
<dbReference type="EMBL" id="KV428131">
    <property type="protein sequence ID" value="KZT35692.1"/>
    <property type="molecule type" value="Genomic_DNA"/>
</dbReference>
<feature type="compositionally biased region" description="Polar residues" evidence="1">
    <location>
        <begin position="134"/>
        <end position="148"/>
    </location>
</feature>
<accession>A0A166AUL4</accession>
<organism evidence="2 3">
    <name type="scientific">Sistotremastrum suecicum HHB10207 ss-3</name>
    <dbReference type="NCBI Taxonomy" id="1314776"/>
    <lineage>
        <taxon>Eukaryota</taxon>
        <taxon>Fungi</taxon>
        <taxon>Dikarya</taxon>
        <taxon>Basidiomycota</taxon>
        <taxon>Agaricomycotina</taxon>
        <taxon>Agaricomycetes</taxon>
        <taxon>Sistotremastrales</taxon>
        <taxon>Sistotremastraceae</taxon>
        <taxon>Sistotremastrum</taxon>
    </lineage>
</organism>
<dbReference type="Proteomes" id="UP000076798">
    <property type="component" value="Unassembled WGS sequence"/>
</dbReference>
<evidence type="ECO:0000313" key="2">
    <source>
        <dbReference type="EMBL" id="KZT35692.1"/>
    </source>
</evidence>
<protein>
    <submittedName>
        <fullName evidence="2">Uncharacterized protein</fullName>
    </submittedName>
</protein>
<feature type="region of interest" description="Disordered" evidence="1">
    <location>
        <begin position="1"/>
        <end position="33"/>
    </location>
</feature>
<reference evidence="2 3" key="1">
    <citation type="journal article" date="2016" name="Mol. Biol. Evol.">
        <title>Comparative Genomics of Early-Diverging Mushroom-Forming Fungi Provides Insights into the Origins of Lignocellulose Decay Capabilities.</title>
        <authorList>
            <person name="Nagy L.G."/>
            <person name="Riley R."/>
            <person name="Tritt A."/>
            <person name="Adam C."/>
            <person name="Daum C."/>
            <person name="Floudas D."/>
            <person name="Sun H."/>
            <person name="Yadav J.S."/>
            <person name="Pangilinan J."/>
            <person name="Larsson K.H."/>
            <person name="Matsuura K."/>
            <person name="Barry K."/>
            <person name="Labutti K."/>
            <person name="Kuo R."/>
            <person name="Ohm R.A."/>
            <person name="Bhattacharya S.S."/>
            <person name="Shirouzu T."/>
            <person name="Yoshinaga Y."/>
            <person name="Martin F.M."/>
            <person name="Grigoriev I.V."/>
            <person name="Hibbett D.S."/>
        </authorList>
    </citation>
    <scope>NUCLEOTIDE SEQUENCE [LARGE SCALE GENOMIC DNA]</scope>
    <source>
        <strain evidence="2 3">HHB10207 ss-3</strain>
    </source>
</reference>
<sequence length="374" mass="41515">MSSNAGRKLPREYFQPYNSNATTPEWPPNPYEPFPIAIPRSQMRSPLCEGGELVHNAPGPWTGVPRTGSPSSVTVPWPDDHVPLSSVGNLLHLESKFRERGFPPVRSPTLLDSAPDGGVKQLGQWNTHHEPQQRPVSDSTAVESPTNHSFRKSADSHPERPTPLEREILDEQLAMQGLRAAFGPAAQLPEDEDEFLAFVARRVLELAAHSPAIAKLSISPNIMILDDGRFQILCWRTIGGVVPRGDNISRMIERRDDNVAEKLISDVHPSHWQHLAKYGEDHAITSTDKDIQSITTQNGLDKIGTGDLDCDTAQVGRTNSSATIPHHLHTRRMLKVQISTRMDMESRHPAEVEVGAEVEADVDINTYRYLFAAK</sequence>
<name>A0A166AUL4_9AGAM</name>
<keyword evidence="3" id="KW-1185">Reference proteome</keyword>
<gene>
    <name evidence="2" type="ORF">SISSUDRAFT_1064281</name>
</gene>
<feature type="compositionally biased region" description="Basic and acidic residues" evidence="1">
    <location>
        <begin position="152"/>
        <end position="161"/>
    </location>
</feature>
<proteinExistence type="predicted"/>
<dbReference type="AlphaFoldDB" id="A0A166AUL4"/>
<feature type="region of interest" description="Disordered" evidence="1">
    <location>
        <begin position="101"/>
        <end position="161"/>
    </location>
</feature>
<evidence type="ECO:0000313" key="3">
    <source>
        <dbReference type="Proteomes" id="UP000076798"/>
    </source>
</evidence>